<dbReference type="PRINTS" id="PR00385">
    <property type="entry name" value="P450"/>
</dbReference>
<dbReference type="PROSITE" id="PS00086">
    <property type="entry name" value="CYTOCHROME_P450"/>
    <property type="match status" value="1"/>
</dbReference>
<name>A0A1H9WAS2_9PSEU</name>
<dbReference type="Gene3D" id="1.10.630.10">
    <property type="entry name" value="Cytochrome P450"/>
    <property type="match status" value="1"/>
</dbReference>
<dbReference type="GO" id="GO:0005506">
    <property type="term" value="F:iron ion binding"/>
    <property type="evidence" value="ECO:0007669"/>
    <property type="project" value="InterPro"/>
</dbReference>
<dbReference type="Proteomes" id="UP000199503">
    <property type="component" value="Unassembled WGS sequence"/>
</dbReference>
<comment type="cofactor">
    <cofactor evidence="1 3">
        <name>heme</name>
        <dbReference type="ChEBI" id="CHEBI:30413"/>
    </cofactor>
</comment>
<dbReference type="GO" id="GO:0020037">
    <property type="term" value="F:heme binding"/>
    <property type="evidence" value="ECO:0007669"/>
    <property type="project" value="InterPro"/>
</dbReference>
<dbReference type="GO" id="GO:0016705">
    <property type="term" value="F:oxidoreductase activity, acting on paired donors, with incorporation or reduction of molecular oxygen"/>
    <property type="evidence" value="ECO:0007669"/>
    <property type="project" value="InterPro"/>
</dbReference>
<dbReference type="SUPFAM" id="SSF48264">
    <property type="entry name" value="Cytochrome P450"/>
    <property type="match status" value="1"/>
</dbReference>
<dbReference type="STRING" id="65499.SAMN04488000_121118"/>
<evidence type="ECO:0000256" key="3">
    <source>
        <dbReference type="PIRSR" id="PIRSR602401-1"/>
    </source>
</evidence>
<evidence type="ECO:0000256" key="1">
    <source>
        <dbReference type="ARBA" id="ARBA00001971"/>
    </source>
</evidence>
<dbReference type="InterPro" id="IPR001128">
    <property type="entry name" value="Cyt_P450"/>
</dbReference>
<keyword evidence="4" id="KW-0560">Oxidoreductase</keyword>
<evidence type="ECO:0000313" key="6">
    <source>
        <dbReference type="Proteomes" id="UP000199503"/>
    </source>
</evidence>
<dbReference type="InterPro" id="IPR017972">
    <property type="entry name" value="Cyt_P450_CS"/>
</dbReference>
<keyword evidence="3 4" id="KW-0408">Iron</keyword>
<sequence length="452" mass="49860">MPLLGNLPELARGEAMNQVLERWCDRFGPTYRVRLGGTPAVVTADPVLVDTVLRQRPDAFRRPSIMSEVIDEIGGHGVFTAEGAEWRRLRKIATQSLNSSYLRQYFSTIAEVTARMRNSWVSAADAGASVDVLADMQRYTLDVTTWLATGHDLNSVDGNDDSLLSRLVELFPAFARRINAPFPYWRHVKLPQDRRLDATVEELAALVRFQFVKARERMAGGAEPTNFLEALVRPLEDEPAASDDEVLGNVVTMLLAGEDTTSSTPAWAVHRLSAHPEVQERVAAEAEAVLADGLADPAAVGRLTYARAVIDEAMRLNPVTPFIVVQPNHDITVDTAEGSLRLKQGTPVFTLLTYGSRRDRSRFADHDEFRPERWLDESSAPAELPYAPFGAGPRFCPGRNLALLEATLLIATLCRAVTIRAHDADGPVRERMGFTAFPTGLAVTLHRREALG</sequence>
<reference evidence="6" key="1">
    <citation type="submission" date="2016-10" db="EMBL/GenBank/DDBJ databases">
        <authorList>
            <person name="Varghese N."/>
            <person name="Submissions S."/>
        </authorList>
    </citation>
    <scope>NUCLEOTIDE SEQUENCE [LARGE SCALE GENOMIC DNA]</scope>
    <source>
        <strain evidence="6">DSM 44437</strain>
    </source>
</reference>
<dbReference type="PANTHER" id="PTHR24305">
    <property type="entry name" value="CYTOCHROME P450"/>
    <property type="match status" value="1"/>
</dbReference>
<keyword evidence="4" id="KW-0503">Monooxygenase</keyword>
<dbReference type="InterPro" id="IPR002401">
    <property type="entry name" value="Cyt_P450_E_grp-I"/>
</dbReference>
<evidence type="ECO:0000313" key="5">
    <source>
        <dbReference type="EMBL" id="SES30935.1"/>
    </source>
</evidence>
<feature type="binding site" description="axial binding residue" evidence="3">
    <location>
        <position position="396"/>
    </location>
    <ligand>
        <name>heme</name>
        <dbReference type="ChEBI" id="CHEBI:30413"/>
    </ligand>
    <ligandPart>
        <name>Fe</name>
        <dbReference type="ChEBI" id="CHEBI:18248"/>
    </ligandPart>
</feature>
<organism evidence="5 6">
    <name type="scientific">Lentzea albida</name>
    <dbReference type="NCBI Taxonomy" id="65499"/>
    <lineage>
        <taxon>Bacteria</taxon>
        <taxon>Bacillati</taxon>
        <taxon>Actinomycetota</taxon>
        <taxon>Actinomycetes</taxon>
        <taxon>Pseudonocardiales</taxon>
        <taxon>Pseudonocardiaceae</taxon>
        <taxon>Lentzea</taxon>
    </lineage>
</organism>
<keyword evidence="6" id="KW-1185">Reference proteome</keyword>
<dbReference type="PRINTS" id="PR00463">
    <property type="entry name" value="EP450I"/>
</dbReference>
<comment type="similarity">
    <text evidence="2 4">Belongs to the cytochrome P450 family.</text>
</comment>
<dbReference type="PANTHER" id="PTHR24305:SF166">
    <property type="entry name" value="CYTOCHROME P450 12A4, MITOCHONDRIAL-RELATED"/>
    <property type="match status" value="1"/>
</dbReference>
<keyword evidence="3 4" id="KW-0349">Heme</keyword>
<dbReference type="RefSeq" id="WP_177230114.1">
    <property type="nucleotide sequence ID" value="NZ_FOFV01000021.1"/>
</dbReference>
<protein>
    <submittedName>
        <fullName evidence="5">Cytochrome P450</fullName>
    </submittedName>
</protein>
<evidence type="ECO:0000256" key="4">
    <source>
        <dbReference type="RuleBase" id="RU000461"/>
    </source>
</evidence>
<dbReference type="EMBL" id="FOFV01000021">
    <property type="protein sequence ID" value="SES30935.1"/>
    <property type="molecule type" value="Genomic_DNA"/>
</dbReference>
<dbReference type="Pfam" id="PF00067">
    <property type="entry name" value="p450"/>
    <property type="match status" value="1"/>
</dbReference>
<dbReference type="InterPro" id="IPR036396">
    <property type="entry name" value="Cyt_P450_sf"/>
</dbReference>
<evidence type="ECO:0000256" key="2">
    <source>
        <dbReference type="ARBA" id="ARBA00010617"/>
    </source>
</evidence>
<keyword evidence="3 4" id="KW-0479">Metal-binding</keyword>
<proteinExistence type="inferred from homology"/>
<dbReference type="AlphaFoldDB" id="A0A1H9WAS2"/>
<accession>A0A1H9WAS2</accession>
<dbReference type="GO" id="GO:0004497">
    <property type="term" value="F:monooxygenase activity"/>
    <property type="evidence" value="ECO:0007669"/>
    <property type="project" value="UniProtKB-KW"/>
</dbReference>
<dbReference type="InterPro" id="IPR050121">
    <property type="entry name" value="Cytochrome_P450_monoxygenase"/>
</dbReference>
<gene>
    <name evidence="5" type="ORF">SAMN04488000_121118</name>
</gene>